<dbReference type="SUPFAM" id="SSF48726">
    <property type="entry name" value="Immunoglobulin"/>
    <property type="match status" value="2"/>
</dbReference>
<dbReference type="Gene3D" id="2.60.40.10">
    <property type="entry name" value="Immunoglobulins"/>
    <property type="match status" value="2"/>
</dbReference>
<comment type="caution">
    <text evidence="5">The sequence shown here is derived from an EMBL/GenBank/DDBJ whole genome shotgun (WGS) entry which is preliminary data.</text>
</comment>
<keyword evidence="2" id="KW-0812">Transmembrane</keyword>
<dbReference type="PANTHER" id="PTHR11860:SF118">
    <property type="entry name" value="CMRF35-LIKE MOLECULE 3-RELATED"/>
    <property type="match status" value="1"/>
</dbReference>
<dbReference type="SMART" id="SM00409">
    <property type="entry name" value="IG"/>
    <property type="match status" value="2"/>
</dbReference>
<dbReference type="CDD" id="cd05716">
    <property type="entry name" value="IgV_pIgR_like"/>
    <property type="match status" value="1"/>
</dbReference>
<dbReference type="InterPro" id="IPR036179">
    <property type="entry name" value="Ig-like_dom_sf"/>
</dbReference>
<dbReference type="GO" id="GO:0005886">
    <property type="term" value="C:plasma membrane"/>
    <property type="evidence" value="ECO:0007669"/>
    <property type="project" value="TreeGrafter"/>
</dbReference>
<dbReference type="InterPro" id="IPR013783">
    <property type="entry name" value="Ig-like_fold"/>
</dbReference>
<dbReference type="InterPro" id="IPR050671">
    <property type="entry name" value="CD300_family_receptors"/>
</dbReference>
<comment type="subcellular location">
    <subcellularLocation>
        <location evidence="1">Membrane</location>
    </subcellularLocation>
</comment>
<evidence type="ECO:0000256" key="2">
    <source>
        <dbReference type="ARBA" id="ARBA00022692"/>
    </source>
</evidence>
<accession>A0AAD8ZNL3</accession>
<evidence type="ECO:0000313" key="5">
    <source>
        <dbReference type="EMBL" id="KAK1802649.1"/>
    </source>
</evidence>
<evidence type="ECO:0000256" key="1">
    <source>
        <dbReference type="ARBA" id="ARBA00004370"/>
    </source>
</evidence>
<protein>
    <recommendedName>
        <fullName evidence="4">Immunoglobulin domain-containing protein</fullName>
    </recommendedName>
</protein>
<dbReference type="InterPro" id="IPR013106">
    <property type="entry name" value="Ig_V-set"/>
</dbReference>
<dbReference type="InterPro" id="IPR003599">
    <property type="entry name" value="Ig_sub"/>
</dbReference>
<reference evidence="5" key="1">
    <citation type="submission" date="2023-03" db="EMBL/GenBank/DDBJ databases">
        <title>Electrophorus voltai genome.</title>
        <authorList>
            <person name="Bian C."/>
        </authorList>
    </citation>
    <scope>NUCLEOTIDE SEQUENCE</scope>
    <source>
        <strain evidence="5">CB-2022</strain>
        <tissue evidence="5">Muscle</tissue>
    </source>
</reference>
<feature type="domain" description="Immunoglobulin" evidence="4">
    <location>
        <begin position="5"/>
        <end position="105"/>
    </location>
</feature>
<dbReference type="GO" id="GO:0004888">
    <property type="term" value="F:transmembrane signaling receptor activity"/>
    <property type="evidence" value="ECO:0007669"/>
    <property type="project" value="TreeGrafter"/>
</dbReference>
<evidence type="ECO:0000313" key="6">
    <source>
        <dbReference type="Proteomes" id="UP001239994"/>
    </source>
</evidence>
<organism evidence="5 6">
    <name type="scientific">Electrophorus voltai</name>
    <dbReference type="NCBI Taxonomy" id="2609070"/>
    <lineage>
        <taxon>Eukaryota</taxon>
        <taxon>Metazoa</taxon>
        <taxon>Chordata</taxon>
        <taxon>Craniata</taxon>
        <taxon>Vertebrata</taxon>
        <taxon>Euteleostomi</taxon>
        <taxon>Actinopterygii</taxon>
        <taxon>Neopterygii</taxon>
        <taxon>Teleostei</taxon>
        <taxon>Ostariophysi</taxon>
        <taxon>Gymnotiformes</taxon>
        <taxon>Gymnotoidei</taxon>
        <taxon>Gymnotidae</taxon>
        <taxon>Electrophorus</taxon>
    </lineage>
</organism>
<proteinExistence type="predicted"/>
<name>A0AAD8ZNL3_9TELE</name>
<dbReference type="PANTHER" id="PTHR11860">
    <property type="entry name" value="POLYMERIC-IMMUNOGLOBULIN RECEPTOR"/>
    <property type="match status" value="1"/>
</dbReference>
<dbReference type="Pfam" id="PF07686">
    <property type="entry name" value="V-set"/>
    <property type="match status" value="2"/>
</dbReference>
<feature type="domain" description="Immunoglobulin" evidence="4">
    <location>
        <begin position="129"/>
        <end position="228"/>
    </location>
</feature>
<evidence type="ECO:0000256" key="3">
    <source>
        <dbReference type="ARBA" id="ARBA00023136"/>
    </source>
</evidence>
<keyword evidence="6" id="KW-1185">Reference proteome</keyword>
<sequence>MLCAQIRKTATEGNVAVIQCPYAKGYEAYLKYFCKGTYKDCVSVVKTDGKEPWAFQGRFSLHDNTEKKMFVVTITALRIEDTGQYCCGIESVGLDPFTVVQLTTPQPKPSPKSSTPLYPHTTKAGTGAVTTVTGYTGHSVQIRCPYESQYETCMKYLCGGECYTFQTKDIPVDSKTAKDERFSLNDDTAARVFTVTIADLRSEDGGKYWCGIEGRFHDHYKEIMLEFKIMLEC</sequence>
<evidence type="ECO:0000259" key="4">
    <source>
        <dbReference type="SMART" id="SM00409"/>
    </source>
</evidence>
<dbReference type="EMBL" id="JAROKS010000006">
    <property type="protein sequence ID" value="KAK1802649.1"/>
    <property type="molecule type" value="Genomic_DNA"/>
</dbReference>
<dbReference type="Proteomes" id="UP001239994">
    <property type="component" value="Unassembled WGS sequence"/>
</dbReference>
<gene>
    <name evidence="5" type="ORF">P4O66_004289</name>
</gene>
<keyword evidence="3" id="KW-0472">Membrane</keyword>
<dbReference type="AlphaFoldDB" id="A0AAD8ZNL3"/>